<keyword evidence="3" id="KW-0540">Nuclease</keyword>
<keyword evidence="2" id="KW-0548">Nucleotidyltransferase</keyword>
<accession>A0A6A3IYC5</accession>
<dbReference type="Proteomes" id="UP000435112">
    <property type="component" value="Unassembled WGS sequence"/>
</dbReference>
<dbReference type="InterPro" id="IPR041373">
    <property type="entry name" value="RT_RNaseH"/>
</dbReference>
<dbReference type="GO" id="GO:0004519">
    <property type="term" value="F:endonuclease activity"/>
    <property type="evidence" value="ECO:0007669"/>
    <property type="project" value="UniProtKB-KW"/>
</dbReference>
<evidence type="ECO:0000313" key="9">
    <source>
        <dbReference type="Proteomes" id="UP000435112"/>
    </source>
</evidence>
<dbReference type="InterPro" id="IPR043502">
    <property type="entry name" value="DNA/RNA_pol_sf"/>
</dbReference>
<proteinExistence type="predicted"/>
<evidence type="ECO:0000256" key="2">
    <source>
        <dbReference type="ARBA" id="ARBA00022695"/>
    </source>
</evidence>
<evidence type="ECO:0000256" key="1">
    <source>
        <dbReference type="ARBA" id="ARBA00022679"/>
    </source>
</evidence>
<evidence type="ECO:0000256" key="6">
    <source>
        <dbReference type="ARBA" id="ARBA00022918"/>
    </source>
</evidence>
<dbReference type="OrthoDB" id="123497at2759"/>
<reference evidence="8 9" key="1">
    <citation type="submission" date="2018-09" db="EMBL/GenBank/DDBJ databases">
        <title>Genomic investigation of the strawberry pathogen Phytophthora fragariae indicates pathogenicity is determined by transcriptional variation in three key races.</title>
        <authorList>
            <person name="Adams T.M."/>
            <person name="Armitage A.D."/>
            <person name="Sobczyk M.K."/>
            <person name="Bates H.J."/>
            <person name="Dunwell J.M."/>
            <person name="Nellist C.F."/>
            <person name="Harrison R.J."/>
        </authorList>
    </citation>
    <scope>NUCLEOTIDE SEQUENCE [LARGE SCALE GENOMIC DNA]</scope>
    <source>
        <strain evidence="8 9">SCRP324</strain>
    </source>
</reference>
<keyword evidence="4" id="KW-0255">Endonuclease</keyword>
<comment type="caution">
    <text evidence="8">The sequence shown here is derived from an EMBL/GenBank/DDBJ whole genome shotgun (WGS) entry which is preliminary data.</text>
</comment>
<protein>
    <recommendedName>
        <fullName evidence="7">Reverse transcriptase RNase H-like domain-containing protein</fullName>
    </recommendedName>
</protein>
<organism evidence="8 9">
    <name type="scientific">Phytophthora rubi</name>
    <dbReference type="NCBI Taxonomy" id="129364"/>
    <lineage>
        <taxon>Eukaryota</taxon>
        <taxon>Sar</taxon>
        <taxon>Stramenopiles</taxon>
        <taxon>Oomycota</taxon>
        <taxon>Peronosporomycetes</taxon>
        <taxon>Peronosporales</taxon>
        <taxon>Peronosporaceae</taxon>
        <taxon>Phytophthora</taxon>
    </lineage>
</organism>
<evidence type="ECO:0000256" key="4">
    <source>
        <dbReference type="ARBA" id="ARBA00022759"/>
    </source>
</evidence>
<dbReference type="EMBL" id="QXFU01002493">
    <property type="protein sequence ID" value="KAE8985054.1"/>
    <property type="molecule type" value="Genomic_DNA"/>
</dbReference>
<dbReference type="AlphaFoldDB" id="A0A6A3IYC5"/>
<evidence type="ECO:0000256" key="3">
    <source>
        <dbReference type="ARBA" id="ARBA00022722"/>
    </source>
</evidence>
<feature type="domain" description="Reverse transcriptase RNase H-like" evidence="7">
    <location>
        <begin position="1"/>
        <end position="94"/>
    </location>
</feature>
<evidence type="ECO:0000256" key="5">
    <source>
        <dbReference type="ARBA" id="ARBA00022801"/>
    </source>
</evidence>
<keyword evidence="1" id="KW-0808">Transferase</keyword>
<evidence type="ECO:0000259" key="7">
    <source>
        <dbReference type="Pfam" id="PF17917"/>
    </source>
</evidence>
<keyword evidence="6" id="KW-0695">RNA-directed DNA polymerase</keyword>
<dbReference type="CDD" id="cd09274">
    <property type="entry name" value="RNase_HI_RT_Ty3"/>
    <property type="match status" value="1"/>
</dbReference>
<dbReference type="SUPFAM" id="SSF56672">
    <property type="entry name" value="DNA/RNA polymerases"/>
    <property type="match status" value="1"/>
</dbReference>
<name>A0A6A3IYC5_9STRA</name>
<evidence type="ECO:0000313" key="8">
    <source>
        <dbReference type="EMBL" id="KAE8985054.1"/>
    </source>
</evidence>
<gene>
    <name evidence="8" type="ORF">PR002_g22751</name>
</gene>
<dbReference type="PANTHER" id="PTHR34072">
    <property type="entry name" value="ENZYMATIC POLYPROTEIN-RELATED"/>
    <property type="match status" value="1"/>
</dbReference>
<keyword evidence="5" id="KW-0378">Hydrolase</keyword>
<dbReference type="Pfam" id="PF17917">
    <property type="entry name" value="RT_RNaseH"/>
    <property type="match status" value="1"/>
</dbReference>
<dbReference type="GO" id="GO:0003964">
    <property type="term" value="F:RNA-directed DNA polymerase activity"/>
    <property type="evidence" value="ECO:0007669"/>
    <property type="project" value="UniProtKB-KW"/>
</dbReference>
<dbReference type="GO" id="GO:0016787">
    <property type="term" value="F:hydrolase activity"/>
    <property type="evidence" value="ECO:0007669"/>
    <property type="project" value="UniProtKB-KW"/>
</dbReference>
<sequence>MDASDFAVGGYLFQLAEDGSEEIIAYGGRKLSKADVIYPTREKELLAALHDMRLWKVYLLDSPFFINTDHKTIESLLTQQTFSQRLARWLNELSLFQPRFRWVAGSTNVVVDTISRNPLWSDRTSRAVSLQTVRP</sequence>